<evidence type="ECO:0000259" key="1">
    <source>
        <dbReference type="Pfam" id="PF14216"/>
    </source>
</evidence>
<proteinExistence type="predicted"/>
<accession>S9QQZ5</accession>
<dbReference type="InterPro" id="IPR025475">
    <property type="entry name" value="DUF4326"/>
</dbReference>
<feature type="domain" description="DUF4326" evidence="1">
    <location>
        <begin position="25"/>
        <end position="56"/>
    </location>
</feature>
<dbReference type="HOGENOM" id="CLU_2883329_0_0_5"/>
<comment type="caution">
    <text evidence="2">The sequence shown here is derived from an EMBL/GenBank/DDBJ whole genome shotgun (WGS) entry which is preliminary data.</text>
</comment>
<dbReference type="AlphaFoldDB" id="S9QQZ5"/>
<name>S9QQZ5_9RHOB</name>
<evidence type="ECO:0000313" key="2">
    <source>
        <dbReference type="EMBL" id="EPX82062.1"/>
    </source>
</evidence>
<sequence length="63" mass="6795">MRGSLPARGARAASSNNFAGAPPIEEIFAMQTVLRGRDLACWCPLDRPCHADILLELANKGDE</sequence>
<dbReference type="Proteomes" id="UP000015347">
    <property type="component" value="Unassembled WGS sequence"/>
</dbReference>
<dbReference type="Pfam" id="PF14216">
    <property type="entry name" value="DUF4326"/>
    <property type="match status" value="1"/>
</dbReference>
<keyword evidence="3" id="KW-1185">Reference proteome</keyword>
<organism evidence="2 3">
    <name type="scientific">Salipiger mucosus DSM 16094</name>
    <dbReference type="NCBI Taxonomy" id="1123237"/>
    <lineage>
        <taxon>Bacteria</taxon>
        <taxon>Pseudomonadati</taxon>
        <taxon>Pseudomonadota</taxon>
        <taxon>Alphaproteobacteria</taxon>
        <taxon>Rhodobacterales</taxon>
        <taxon>Roseobacteraceae</taxon>
        <taxon>Salipiger</taxon>
    </lineage>
</organism>
<evidence type="ECO:0000313" key="3">
    <source>
        <dbReference type="Proteomes" id="UP000015347"/>
    </source>
</evidence>
<reference evidence="3" key="1">
    <citation type="journal article" date="2014" name="Stand. Genomic Sci.">
        <title>Genome sequence of the exopolysaccharide-producing Salipiger mucosus type strain (DSM 16094(T)), a moderately halophilic member of the Roseobacter clade.</title>
        <authorList>
            <person name="Riedel T."/>
            <person name="Spring S."/>
            <person name="Fiebig A."/>
            <person name="Petersen J."/>
            <person name="Kyrpides N.C."/>
            <person name="Goker M."/>
            <person name="Klenk H.P."/>
        </authorList>
    </citation>
    <scope>NUCLEOTIDE SEQUENCE [LARGE SCALE GENOMIC DNA]</scope>
    <source>
        <strain evidence="3">DSM 16094</strain>
    </source>
</reference>
<protein>
    <recommendedName>
        <fullName evidence="1">DUF4326 domain-containing protein</fullName>
    </recommendedName>
</protein>
<gene>
    <name evidence="2" type="ORF">Salmuc_02429</name>
</gene>
<dbReference type="EMBL" id="APVH01000027">
    <property type="protein sequence ID" value="EPX82062.1"/>
    <property type="molecule type" value="Genomic_DNA"/>
</dbReference>
<dbReference type="STRING" id="1123237.Salmuc_02429"/>